<dbReference type="Proteomes" id="UP000494206">
    <property type="component" value="Unassembled WGS sequence"/>
</dbReference>
<dbReference type="EMBL" id="CADEPM010000001">
    <property type="protein sequence ID" value="CAB3397025.1"/>
    <property type="molecule type" value="Genomic_DNA"/>
</dbReference>
<name>A0A8S1EAE6_9PELO</name>
<sequence>MESSHVLVIAPLAVFALFFMAILLFRSIYLMSQKTTSRLPMRHGGLRSMGTISMTDSSVELGCNVSSRAPTPMSQPATSRVANVNPPSYYSDVRPNDSYPIHVPQYTSPMMSLRDPRQFQGLPGLAAPPPYPPPPSYSQIHNFPELPSAPHAVVDASQQPRLSKSPVTPVE</sequence>
<feature type="compositionally biased region" description="Pro residues" evidence="1">
    <location>
        <begin position="126"/>
        <end position="136"/>
    </location>
</feature>
<evidence type="ECO:0000256" key="2">
    <source>
        <dbReference type="SAM" id="Phobius"/>
    </source>
</evidence>
<reference evidence="3 4" key="1">
    <citation type="submission" date="2020-04" db="EMBL/GenBank/DDBJ databases">
        <authorList>
            <person name="Laetsch R D."/>
            <person name="Stevens L."/>
            <person name="Kumar S."/>
            <person name="Blaxter L. M."/>
        </authorList>
    </citation>
    <scope>NUCLEOTIDE SEQUENCE [LARGE SCALE GENOMIC DNA]</scope>
</reference>
<comment type="caution">
    <text evidence="3">The sequence shown here is derived from an EMBL/GenBank/DDBJ whole genome shotgun (WGS) entry which is preliminary data.</text>
</comment>
<feature type="transmembrane region" description="Helical" evidence="2">
    <location>
        <begin position="6"/>
        <end position="29"/>
    </location>
</feature>
<evidence type="ECO:0000256" key="1">
    <source>
        <dbReference type="SAM" id="MobiDB-lite"/>
    </source>
</evidence>
<keyword evidence="2" id="KW-1133">Transmembrane helix</keyword>
<feature type="region of interest" description="Disordered" evidence="1">
    <location>
        <begin position="115"/>
        <end position="171"/>
    </location>
</feature>
<proteinExistence type="predicted"/>
<accession>A0A8S1EAE6</accession>
<dbReference type="OrthoDB" id="5872687at2759"/>
<keyword evidence="2" id="KW-0812">Transmembrane</keyword>
<dbReference type="AlphaFoldDB" id="A0A8S1EAE6"/>
<gene>
    <name evidence="3" type="ORF">CBOVIS_LOCUS496</name>
</gene>
<evidence type="ECO:0000313" key="4">
    <source>
        <dbReference type="Proteomes" id="UP000494206"/>
    </source>
</evidence>
<organism evidence="3 4">
    <name type="scientific">Caenorhabditis bovis</name>
    <dbReference type="NCBI Taxonomy" id="2654633"/>
    <lineage>
        <taxon>Eukaryota</taxon>
        <taxon>Metazoa</taxon>
        <taxon>Ecdysozoa</taxon>
        <taxon>Nematoda</taxon>
        <taxon>Chromadorea</taxon>
        <taxon>Rhabditida</taxon>
        <taxon>Rhabditina</taxon>
        <taxon>Rhabditomorpha</taxon>
        <taxon>Rhabditoidea</taxon>
        <taxon>Rhabditidae</taxon>
        <taxon>Peloderinae</taxon>
        <taxon>Caenorhabditis</taxon>
    </lineage>
</organism>
<keyword evidence="4" id="KW-1185">Reference proteome</keyword>
<keyword evidence="2" id="KW-0472">Membrane</keyword>
<protein>
    <submittedName>
        <fullName evidence="3">Uncharacterized protein</fullName>
    </submittedName>
</protein>
<feature type="compositionally biased region" description="Polar residues" evidence="1">
    <location>
        <begin position="156"/>
        <end position="171"/>
    </location>
</feature>
<evidence type="ECO:0000313" key="3">
    <source>
        <dbReference type="EMBL" id="CAB3397025.1"/>
    </source>
</evidence>